<protein>
    <submittedName>
        <fullName evidence="6">Uncharacterized protein</fullName>
    </submittedName>
</protein>
<feature type="region of interest" description="Disordered" evidence="5">
    <location>
        <begin position="87"/>
        <end position="151"/>
    </location>
</feature>
<evidence type="ECO:0000256" key="2">
    <source>
        <dbReference type="ARBA" id="ARBA00008332"/>
    </source>
</evidence>
<dbReference type="InterPro" id="IPR019376">
    <property type="entry name" value="Myeloid_leukemia_factor"/>
</dbReference>
<dbReference type="OrthoDB" id="8707547at2759"/>
<sequence>MQRERDGREDFFHSDEALGSFGGFGSFASHRSMFPSLFGGRDPFDDPFFSRPFDTMFQSQSRMFSPNPASSHTVETGREKGIVIEELSSDEEEQEDEGTGNEKHNIQNNSRSSKEPSVEHADDIADAERKNKTLSSQTHNEPYKVKGTQPQNRSYNFQTCKVTYGGVDGAYYTSSRTRKAGGDGVVVEETKEADKTTGQATHKLSRGIHDKGHSVTRKLNSDGKVDMLQTLHNINEDELSGFEKMWNRNVEGRFPGRRDEFDRYNHAGKAQTLLLDYKGADFVLIDSDVHEPKGVFLVAQKGAEPDRSLIVGYNALHRRS</sequence>
<reference evidence="6" key="1">
    <citation type="submission" date="2020-03" db="EMBL/GenBank/DDBJ databases">
        <title>A high-quality chromosome-level genome assembly of a woody plant with both climbing and erect habits, Rhamnella rubrinervis.</title>
        <authorList>
            <person name="Lu Z."/>
            <person name="Yang Y."/>
            <person name="Zhu X."/>
            <person name="Sun Y."/>
        </authorList>
    </citation>
    <scope>NUCLEOTIDE SEQUENCE</scope>
    <source>
        <strain evidence="6">BYM</strain>
        <tissue evidence="6">Leaf</tissue>
    </source>
</reference>
<evidence type="ECO:0000256" key="5">
    <source>
        <dbReference type="SAM" id="MobiDB-lite"/>
    </source>
</evidence>
<comment type="caution">
    <text evidence="6">The sequence shown here is derived from an EMBL/GenBank/DDBJ whole genome shotgun (WGS) entry which is preliminary data.</text>
</comment>
<evidence type="ECO:0000256" key="1">
    <source>
        <dbReference type="ARBA" id="ARBA00004496"/>
    </source>
</evidence>
<evidence type="ECO:0000313" key="6">
    <source>
        <dbReference type="EMBL" id="KAF3439989.1"/>
    </source>
</evidence>
<feature type="compositionally biased region" description="Basic and acidic residues" evidence="5">
    <location>
        <begin position="112"/>
        <end position="131"/>
    </location>
</feature>
<evidence type="ECO:0000313" key="7">
    <source>
        <dbReference type="Proteomes" id="UP000796880"/>
    </source>
</evidence>
<comment type="similarity">
    <text evidence="2">Belongs to the MLF family.</text>
</comment>
<organism evidence="6 7">
    <name type="scientific">Rhamnella rubrinervis</name>
    <dbReference type="NCBI Taxonomy" id="2594499"/>
    <lineage>
        <taxon>Eukaryota</taxon>
        <taxon>Viridiplantae</taxon>
        <taxon>Streptophyta</taxon>
        <taxon>Embryophyta</taxon>
        <taxon>Tracheophyta</taxon>
        <taxon>Spermatophyta</taxon>
        <taxon>Magnoliopsida</taxon>
        <taxon>eudicotyledons</taxon>
        <taxon>Gunneridae</taxon>
        <taxon>Pentapetalae</taxon>
        <taxon>rosids</taxon>
        <taxon>fabids</taxon>
        <taxon>Rosales</taxon>
        <taxon>Rhamnaceae</taxon>
        <taxon>rhamnoid group</taxon>
        <taxon>Rhamneae</taxon>
        <taxon>Rhamnella</taxon>
    </lineage>
</organism>
<evidence type="ECO:0000256" key="3">
    <source>
        <dbReference type="ARBA" id="ARBA00022490"/>
    </source>
</evidence>
<accession>A0A8K0GVK2</accession>
<dbReference type="AlphaFoldDB" id="A0A8K0GVK2"/>
<name>A0A8K0GVK2_9ROSA</name>
<feature type="compositionally biased region" description="Acidic residues" evidence="5">
    <location>
        <begin position="87"/>
        <end position="99"/>
    </location>
</feature>
<dbReference type="Proteomes" id="UP000796880">
    <property type="component" value="Unassembled WGS sequence"/>
</dbReference>
<dbReference type="GO" id="GO:0005737">
    <property type="term" value="C:cytoplasm"/>
    <property type="evidence" value="ECO:0007669"/>
    <property type="project" value="UniProtKB-SubCell"/>
</dbReference>
<dbReference type="Pfam" id="PF10248">
    <property type="entry name" value="Mlf1IP"/>
    <property type="match status" value="1"/>
</dbReference>
<keyword evidence="4" id="KW-0597">Phosphoprotein</keyword>
<gene>
    <name evidence="6" type="ORF">FNV43_RR18267</name>
</gene>
<comment type="subcellular location">
    <subcellularLocation>
        <location evidence="1">Cytoplasm</location>
    </subcellularLocation>
</comment>
<evidence type="ECO:0000256" key="4">
    <source>
        <dbReference type="ARBA" id="ARBA00022553"/>
    </source>
</evidence>
<dbReference type="EMBL" id="VOIH02000008">
    <property type="protein sequence ID" value="KAF3439989.1"/>
    <property type="molecule type" value="Genomic_DNA"/>
</dbReference>
<proteinExistence type="inferred from homology"/>
<keyword evidence="3" id="KW-0963">Cytoplasm</keyword>
<keyword evidence="7" id="KW-1185">Reference proteome</keyword>
<dbReference type="PANTHER" id="PTHR13105">
    <property type="entry name" value="MYELOID LEUKEMIA FACTOR"/>
    <property type="match status" value="1"/>
</dbReference>